<accession>A0A343TLV0</accession>
<reference evidence="2" key="1">
    <citation type="submission" date="2017-11" db="EMBL/GenBank/DDBJ databases">
        <title>Phenotypic and genomic properties of facultatively anaerobic sulfur-reducing natronoarchaea from hypersaline soda lakes.</title>
        <authorList>
            <person name="Sorokin D.Y."/>
            <person name="Kublanov I.V."/>
            <person name="Roman P."/>
            <person name="Sinninghe Damste J.S."/>
            <person name="Golyshin P.N."/>
            <person name="Rojo D."/>
            <person name="Ciordia S."/>
            <person name="Mena M.D.C."/>
            <person name="Ferrer M."/>
            <person name="Messina E."/>
            <person name="Smedile F."/>
            <person name="La Spada G."/>
            <person name="La Cono V."/>
            <person name="Yakimov M.M."/>
        </authorList>
    </citation>
    <scope>NUCLEOTIDE SEQUENCE [LARGE SCALE GENOMIC DNA]</scope>
    <source>
        <strain evidence="2">AArc-Sl</strain>
    </source>
</reference>
<dbReference type="EMBL" id="CP025066">
    <property type="protein sequence ID" value="AUX10072.1"/>
    <property type="molecule type" value="Genomic_DNA"/>
</dbReference>
<proteinExistence type="predicted"/>
<dbReference type="KEGG" id="hdf:AArcSl_2451"/>
<keyword evidence="2" id="KW-1185">Reference proteome</keyword>
<dbReference type="Proteomes" id="UP000263012">
    <property type="component" value="Chromosome"/>
</dbReference>
<evidence type="ECO:0000313" key="1">
    <source>
        <dbReference type="EMBL" id="AUX10072.1"/>
    </source>
</evidence>
<name>A0A343TLV0_9EURY</name>
<dbReference type="AlphaFoldDB" id="A0A343TLV0"/>
<protein>
    <submittedName>
        <fullName evidence="1">Uncharacterized protein</fullName>
    </submittedName>
</protein>
<organism evidence="1 2">
    <name type="scientific">Halalkaliarchaeum desulfuricum</name>
    <dbReference type="NCBI Taxonomy" id="2055893"/>
    <lineage>
        <taxon>Archaea</taxon>
        <taxon>Methanobacteriati</taxon>
        <taxon>Methanobacteriota</taxon>
        <taxon>Stenosarchaea group</taxon>
        <taxon>Halobacteria</taxon>
        <taxon>Halobacteriales</taxon>
        <taxon>Haloferacaceae</taxon>
        <taxon>Halalkaliarchaeum</taxon>
    </lineage>
</organism>
<evidence type="ECO:0000313" key="2">
    <source>
        <dbReference type="Proteomes" id="UP000263012"/>
    </source>
</evidence>
<gene>
    <name evidence="1" type="ORF">AArcSl_2451</name>
</gene>
<sequence>MAILREYVSESTKSGYYIRGFDSGTNTTLQVGRLARQIMDWIGVSPGDRVPDDLLWRFYDLELVYTKTKKRDISEPEFGSTFVSSEGSGGLTETQRVRLRQFIDDYDSSRARTVQQLENLVEGVDYEEHDSGSVHFGDQNPLSEIAKRTHARELQMEEAKEVLEEYNDNNIDREELKDLPDVVLSSIPKFTDGYFQLTQLSLSDSIPVYTFEDDEMWTGGEMVSTLWTLTDERRTPTSPDFEAEFNVDGNASEASGIAKVTIENETMVPFEIDTNWEDETDDYQNNPWVDSRREGFYKHICDCLIRQFRVLPEYDYTGPGLFFEP</sequence>